<dbReference type="InterPro" id="IPR000792">
    <property type="entry name" value="Tscrpt_reg_LuxR_C"/>
</dbReference>
<dbReference type="EMBL" id="BAAAMY010000005">
    <property type="protein sequence ID" value="GAA1922819.1"/>
    <property type="molecule type" value="Genomic_DNA"/>
</dbReference>
<name>A0ABP5AY02_9ACTN</name>
<comment type="caution">
    <text evidence="2">The sequence shown here is derived from an EMBL/GenBank/DDBJ whole genome shotgun (WGS) entry which is preliminary data.</text>
</comment>
<dbReference type="InterPro" id="IPR036388">
    <property type="entry name" value="WH-like_DNA-bd_sf"/>
</dbReference>
<organism evidence="2 3">
    <name type="scientific">Nocardioides lentus</name>
    <dbReference type="NCBI Taxonomy" id="338077"/>
    <lineage>
        <taxon>Bacteria</taxon>
        <taxon>Bacillati</taxon>
        <taxon>Actinomycetota</taxon>
        <taxon>Actinomycetes</taxon>
        <taxon>Propionibacteriales</taxon>
        <taxon>Nocardioidaceae</taxon>
        <taxon>Nocardioides</taxon>
    </lineage>
</organism>
<evidence type="ECO:0000313" key="3">
    <source>
        <dbReference type="Proteomes" id="UP001501612"/>
    </source>
</evidence>
<proteinExistence type="predicted"/>
<dbReference type="Proteomes" id="UP001501612">
    <property type="component" value="Unassembled WGS sequence"/>
</dbReference>
<protein>
    <submittedName>
        <fullName evidence="2">Helix-turn-helix domain-containing protein</fullName>
    </submittedName>
</protein>
<dbReference type="SUPFAM" id="SSF46894">
    <property type="entry name" value="C-terminal effector domain of the bipartite response regulators"/>
    <property type="match status" value="1"/>
</dbReference>
<dbReference type="SMART" id="SM00421">
    <property type="entry name" value="HTH_LUXR"/>
    <property type="match status" value="1"/>
</dbReference>
<feature type="domain" description="HTH luxR-type" evidence="1">
    <location>
        <begin position="267"/>
        <end position="314"/>
    </location>
</feature>
<dbReference type="InterPro" id="IPR016032">
    <property type="entry name" value="Sig_transdc_resp-reg_C-effctor"/>
</dbReference>
<evidence type="ECO:0000313" key="2">
    <source>
        <dbReference type="EMBL" id="GAA1922819.1"/>
    </source>
</evidence>
<accession>A0ABP5AY02</accession>
<dbReference type="Gene3D" id="1.10.10.10">
    <property type="entry name" value="Winged helix-like DNA-binding domain superfamily/Winged helix DNA-binding domain"/>
    <property type="match status" value="1"/>
</dbReference>
<reference evidence="3" key="1">
    <citation type="journal article" date="2019" name="Int. J. Syst. Evol. Microbiol.">
        <title>The Global Catalogue of Microorganisms (GCM) 10K type strain sequencing project: providing services to taxonomists for standard genome sequencing and annotation.</title>
        <authorList>
            <consortium name="The Broad Institute Genomics Platform"/>
            <consortium name="The Broad Institute Genome Sequencing Center for Infectious Disease"/>
            <person name="Wu L."/>
            <person name="Ma J."/>
        </authorList>
    </citation>
    <scope>NUCLEOTIDE SEQUENCE [LARGE SCALE GENOMIC DNA]</scope>
    <source>
        <strain evidence="3">JCM 14046</strain>
    </source>
</reference>
<gene>
    <name evidence="2" type="ORF">GCM10009737_25450</name>
</gene>
<evidence type="ECO:0000259" key="1">
    <source>
        <dbReference type="SMART" id="SM00421"/>
    </source>
</evidence>
<keyword evidence="3" id="KW-1185">Reference proteome</keyword>
<sequence length="320" mass="34845">MLSSLGLPAEAQAIYERVGGMSGSPLTVVADLLGVARAEVVAQLEPLVACGAVTLTDDVVVVRSPAELVQVRLVEWAREAREAHRQLEGVADAMGALNASMSRPEALDVVGALDGEVSRGGHPVSLLKDLIQRSTGELRWFRPDQFRRPREDAMADIVGAAVAEGRPSRAIYPARALHEAPDTLRRRAEVGEQVRVVADLPTRLIVIGTTHAVLPEPLGFVDEPRLLVRQLSVVQACALLFDTWWERALPVPELDRGVARPDLRRFVVQQLAAGVQDEQIARTLGVSLRTVRRRIADLMIDLGADSRFQAGVEAARRGWL</sequence>